<protein>
    <submittedName>
        <fullName evidence="1">Uncharacterized protein</fullName>
    </submittedName>
</protein>
<evidence type="ECO:0000313" key="2">
    <source>
        <dbReference type="Proteomes" id="UP000077926"/>
    </source>
</evidence>
<reference evidence="1 2" key="1">
    <citation type="submission" date="2016-08" db="EMBL/GenBank/DDBJ databases">
        <title>Complete genome sequence of Bacillus muralis G25-68, a strain with toxicity to nematodes.</title>
        <authorList>
            <person name="Zheng Z."/>
        </authorList>
    </citation>
    <scope>NUCLEOTIDE SEQUENCE [LARGE SCALE GENOMIC DNA]</scope>
    <source>
        <strain evidence="1 2">G25-68</strain>
    </source>
</reference>
<name>A0A1B3XJS4_9BACI</name>
<accession>A0A1B3XJS4</accession>
<dbReference type="EMBL" id="CP017080">
    <property type="protein sequence ID" value="AOH53474.1"/>
    <property type="molecule type" value="Genomic_DNA"/>
</dbReference>
<dbReference type="Proteomes" id="UP000077926">
    <property type="component" value="Chromosome"/>
</dbReference>
<keyword evidence="2" id="KW-1185">Reference proteome</keyword>
<sequence>MSKKRRTLSTSILLIGVLVVFNYFSAYSAKLTKSTNLSNESIGGVKIHESIDDRRFITQYDKRLTKEDNDEYDYYHWKGGLETASINSGKDEGSIMRVIITGTDKKDFDNPLHTAKGVKLGDTKEKVLSLYGNKYYKSHEQGADIIGYIDHKKKLTLEFWCIDSGQVAEIRFDDSSVN</sequence>
<dbReference type="KEGG" id="bmur:ABE28_003850"/>
<dbReference type="AlphaFoldDB" id="A0A1B3XJS4"/>
<gene>
    <name evidence="1" type="ORF">ABE28_003850</name>
</gene>
<organism evidence="1 2">
    <name type="scientific">Peribacillus muralis</name>
    <dbReference type="NCBI Taxonomy" id="264697"/>
    <lineage>
        <taxon>Bacteria</taxon>
        <taxon>Bacillati</taxon>
        <taxon>Bacillota</taxon>
        <taxon>Bacilli</taxon>
        <taxon>Bacillales</taxon>
        <taxon>Bacillaceae</taxon>
        <taxon>Peribacillus</taxon>
    </lineage>
</organism>
<evidence type="ECO:0000313" key="1">
    <source>
        <dbReference type="EMBL" id="AOH53474.1"/>
    </source>
</evidence>
<proteinExistence type="predicted"/>
<dbReference type="RefSeq" id="WP_064462042.1">
    <property type="nucleotide sequence ID" value="NZ_CP017080.1"/>
</dbReference>
<dbReference type="OrthoDB" id="1912519at2"/>